<dbReference type="OrthoDB" id="2904016at2759"/>
<dbReference type="GO" id="GO:0006368">
    <property type="term" value="P:transcription elongation by RNA polymerase II"/>
    <property type="evidence" value="ECO:0007669"/>
    <property type="project" value="TreeGrafter"/>
</dbReference>
<sequence length="948" mass="106677">MNTQDVVVSDKITVRSARSTVQRPPRKRRRLAKNLFIQDEAEVDDLAEESEQDQSGEDVEDENGLDFEDGTDDETFQTDLSGFREHQSSRVPSLFADVIQRIENSPLERVDTIKVSDFWQDNQIFLQNALYQHPRAPDVSQRHTVYHVRCRRGYEKRIIRRIQNDIKTFDSRPKQETENRIIEDVHPSKMPGYVYLVIMNTSDITPLCDYLHSFSSFVYNRPTINRQDSFMPIHHVVTDFHPLAPVAPGCSIGDWVEIKGGDAYAGSLGLVVPNDSRLEYPSENSVTVLTVPRIPRSPLEEESMIATLLGPAAAPLSFESALQISNLYASLNVLHWGKSGTPLWGNSIKSRCHVGSMCPPDHSKELFFRGEIFQCGLIVLVFNHSNLKPAPTSWDSKIVEIFASSHHPHLSYTKMPIPSSWYFEVDEKVHGITGFIPSQYLSIRASIVDVSDLTCEVDFAGEVLTVSKHGLIKSFTGGECVLIPDGGAGTFAMSGEDSSSCIVFYDERTRSMLANQRREELARMSVPSGYAFDTENTDNPEPLTNDGPNCIDPFGSFHPNTLIMASTLRSSSSNSTSVNFSKSPITHIPRIRASIWIGVEVLITKHPSRNGYRGVIRDVHPISSSTSGLVILVAYDVVNIPSEWVDYNQVRNLHTLRYLHDARPNGLTEYYKLKPGFFPLYTEHEKALIIHHARITRSKDNREKDLEKQQEDVRQLLTIDVPSADQWILDPRWQLALGSLEFYIQVHHGVMAHPNDRKVSLAVKNSTIEVRTREGATNTRNRYSVIPTSDICNVPPGGVRTKSVNSRGFDARGLYLVAFGEGSAKRHIGKLVRRVKLNDVGDYFVQRVRVVSKAGRIAFEESLLDDELFEIHYSALLLVHMSKSLNNIGNQLMYNIRILHGGLTRVGDNVVLPSNKDKKKNTVRPTYLESSPYWLGGQTPSHSSNIDD</sequence>
<evidence type="ECO:0000313" key="3">
    <source>
        <dbReference type="Proteomes" id="UP000518752"/>
    </source>
</evidence>
<feature type="region of interest" description="Disordered" evidence="1">
    <location>
        <begin position="41"/>
        <end position="77"/>
    </location>
</feature>
<dbReference type="GO" id="GO:0032044">
    <property type="term" value="C:DSIF complex"/>
    <property type="evidence" value="ECO:0007669"/>
    <property type="project" value="TreeGrafter"/>
</dbReference>
<keyword evidence="3" id="KW-1185">Reference proteome</keyword>
<gene>
    <name evidence="2" type="ORF">D9757_014588</name>
</gene>
<name>A0A8H5CLI2_9AGAR</name>
<accession>A0A8H5CLI2</accession>
<dbReference type="GO" id="GO:0032784">
    <property type="term" value="P:regulation of DNA-templated transcription elongation"/>
    <property type="evidence" value="ECO:0007669"/>
    <property type="project" value="InterPro"/>
</dbReference>
<dbReference type="Gene3D" id="3.30.70.940">
    <property type="entry name" value="NusG, N-terminal domain"/>
    <property type="match status" value="1"/>
</dbReference>
<feature type="compositionally biased region" description="Acidic residues" evidence="1">
    <location>
        <begin position="41"/>
        <end position="76"/>
    </location>
</feature>
<proteinExistence type="predicted"/>
<dbReference type="InterPro" id="IPR036735">
    <property type="entry name" value="NGN_dom_sf"/>
</dbReference>
<reference evidence="2 3" key="1">
    <citation type="journal article" date="2020" name="ISME J.">
        <title>Uncovering the hidden diversity of litter-decomposition mechanisms in mushroom-forming fungi.</title>
        <authorList>
            <person name="Floudas D."/>
            <person name="Bentzer J."/>
            <person name="Ahren D."/>
            <person name="Johansson T."/>
            <person name="Persson P."/>
            <person name="Tunlid A."/>
        </authorList>
    </citation>
    <scope>NUCLEOTIDE SEQUENCE [LARGE SCALE GENOMIC DNA]</scope>
    <source>
        <strain evidence="2 3">CBS 406.79</strain>
    </source>
</reference>
<dbReference type="PANTHER" id="PTHR11125:SF7">
    <property type="entry name" value="TRANSCRIPTION ELONGATION FACTOR SPT5"/>
    <property type="match status" value="1"/>
</dbReference>
<organism evidence="2 3">
    <name type="scientific">Collybiopsis confluens</name>
    <dbReference type="NCBI Taxonomy" id="2823264"/>
    <lineage>
        <taxon>Eukaryota</taxon>
        <taxon>Fungi</taxon>
        <taxon>Dikarya</taxon>
        <taxon>Basidiomycota</taxon>
        <taxon>Agaricomycotina</taxon>
        <taxon>Agaricomycetes</taxon>
        <taxon>Agaricomycetidae</taxon>
        <taxon>Agaricales</taxon>
        <taxon>Marasmiineae</taxon>
        <taxon>Omphalotaceae</taxon>
        <taxon>Collybiopsis</taxon>
    </lineage>
</organism>
<dbReference type="Proteomes" id="UP000518752">
    <property type="component" value="Unassembled WGS sequence"/>
</dbReference>
<protein>
    <submittedName>
        <fullName evidence="2">Uncharacterized protein</fullName>
    </submittedName>
</protein>
<comment type="caution">
    <text evidence="2">The sequence shown here is derived from an EMBL/GenBank/DDBJ whole genome shotgun (WGS) entry which is preliminary data.</text>
</comment>
<dbReference type="GO" id="GO:0003729">
    <property type="term" value="F:mRNA binding"/>
    <property type="evidence" value="ECO:0007669"/>
    <property type="project" value="TreeGrafter"/>
</dbReference>
<dbReference type="EMBL" id="JAACJN010000475">
    <property type="protein sequence ID" value="KAF5343013.1"/>
    <property type="molecule type" value="Genomic_DNA"/>
</dbReference>
<evidence type="ECO:0000256" key="1">
    <source>
        <dbReference type="SAM" id="MobiDB-lite"/>
    </source>
</evidence>
<dbReference type="AlphaFoldDB" id="A0A8H5CLI2"/>
<dbReference type="GO" id="GO:0006357">
    <property type="term" value="P:regulation of transcription by RNA polymerase II"/>
    <property type="evidence" value="ECO:0007669"/>
    <property type="project" value="InterPro"/>
</dbReference>
<dbReference type="PANTHER" id="PTHR11125">
    <property type="entry name" value="SUPPRESSOR OF TY 5"/>
    <property type="match status" value="1"/>
</dbReference>
<evidence type="ECO:0000313" key="2">
    <source>
        <dbReference type="EMBL" id="KAF5343013.1"/>
    </source>
</evidence>
<dbReference type="InterPro" id="IPR039659">
    <property type="entry name" value="SPT5"/>
</dbReference>